<dbReference type="Gene3D" id="1.10.630.10">
    <property type="entry name" value="Cytochrome P450"/>
    <property type="match status" value="1"/>
</dbReference>
<dbReference type="GO" id="GO:0016705">
    <property type="term" value="F:oxidoreductase activity, acting on paired donors, with incorporation or reduction of molecular oxygen"/>
    <property type="evidence" value="ECO:0007669"/>
    <property type="project" value="InterPro"/>
</dbReference>
<evidence type="ECO:0000256" key="1">
    <source>
        <dbReference type="ARBA" id="ARBA00001971"/>
    </source>
</evidence>
<evidence type="ECO:0000256" key="6">
    <source>
        <dbReference type="ARBA" id="ARBA00023033"/>
    </source>
</evidence>
<dbReference type="KEGG" id="clup:CLUP02_14579"/>
<dbReference type="GeneID" id="73348516"/>
<dbReference type="InterPro" id="IPR050121">
    <property type="entry name" value="Cytochrome_P450_monoxygenase"/>
</dbReference>
<dbReference type="PANTHER" id="PTHR24305">
    <property type="entry name" value="CYTOCHROME P450"/>
    <property type="match status" value="1"/>
</dbReference>
<dbReference type="PROSITE" id="PS00086">
    <property type="entry name" value="CYTOCHROME_P450"/>
    <property type="match status" value="1"/>
</dbReference>
<keyword evidence="6 8" id="KW-0503">Monooxygenase</keyword>
<dbReference type="GO" id="GO:0020037">
    <property type="term" value="F:heme binding"/>
    <property type="evidence" value="ECO:0007669"/>
    <property type="project" value="InterPro"/>
</dbReference>
<dbReference type="SUPFAM" id="SSF48264">
    <property type="entry name" value="Cytochrome P450"/>
    <property type="match status" value="1"/>
</dbReference>
<comment type="similarity">
    <text evidence="2 8">Belongs to the cytochrome P450 family.</text>
</comment>
<evidence type="ECO:0000313" key="10">
    <source>
        <dbReference type="Proteomes" id="UP000830671"/>
    </source>
</evidence>
<evidence type="ECO:0000256" key="3">
    <source>
        <dbReference type="ARBA" id="ARBA00022617"/>
    </source>
</evidence>
<dbReference type="InterPro" id="IPR036396">
    <property type="entry name" value="Cyt_P450_sf"/>
</dbReference>
<evidence type="ECO:0000256" key="2">
    <source>
        <dbReference type="ARBA" id="ARBA00010617"/>
    </source>
</evidence>
<feature type="binding site" description="axial binding residue" evidence="7">
    <location>
        <position position="509"/>
    </location>
    <ligand>
        <name>heme</name>
        <dbReference type="ChEBI" id="CHEBI:30413"/>
    </ligand>
    <ligandPart>
        <name>Fe</name>
        <dbReference type="ChEBI" id="CHEBI:18248"/>
    </ligandPart>
</feature>
<comment type="cofactor">
    <cofactor evidence="1 7">
        <name>heme</name>
        <dbReference type="ChEBI" id="CHEBI:30413"/>
    </cofactor>
</comment>
<evidence type="ECO:0000256" key="5">
    <source>
        <dbReference type="ARBA" id="ARBA00023004"/>
    </source>
</evidence>
<evidence type="ECO:0000256" key="4">
    <source>
        <dbReference type="ARBA" id="ARBA00022723"/>
    </source>
</evidence>
<evidence type="ECO:0000256" key="8">
    <source>
        <dbReference type="RuleBase" id="RU000461"/>
    </source>
</evidence>
<accession>A0A9Q8T6I5</accession>
<keyword evidence="3 7" id="KW-0349">Heme</keyword>
<dbReference type="GO" id="GO:0005506">
    <property type="term" value="F:iron ion binding"/>
    <property type="evidence" value="ECO:0007669"/>
    <property type="project" value="InterPro"/>
</dbReference>
<dbReference type="AlphaFoldDB" id="A0A9Q8T6I5"/>
<dbReference type="PANTHER" id="PTHR24305:SF232">
    <property type="entry name" value="P450, PUTATIVE (EUROFUNG)-RELATED"/>
    <property type="match status" value="1"/>
</dbReference>
<keyword evidence="5 7" id="KW-0408">Iron</keyword>
<dbReference type="PRINTS" id="PR00465">
    <property type="entry name" value="EP450IV"/>
</dbReference>
<sequence length="553" mass="62706">MASVEAKTAVRLVRIPPVANDRGHLGLRHLYLDPFSHHHTRIEISTDFDPTPCGFMMELPQSINLTSILVSVLILAATFCFKCVIDSHRARLSDIPGPWIARYTNLYAVYLAWRTERGSSKLNILDDLRDTYGDVIRLGPRSVTVFDPFAVPVIYGVRSRLNKVDKGEAYIPFRQSGVTTSLLSIQEETIHSRYRRLVSNAYSMTSLKAYEPYVDELISKFIKVCEEHAEKKQVLNLSRWCYNYCFDVVAKLSLGKPLGFLDGYDTYGLYEKVKRFGAYVAIVSQMPWLHKVVQENFVMRRSRPSPFLKVVSETVNERVYQGKSDTRPDLLSYFVSTHEQQPQLMTTKQVAISASGNLIAGSLSPGKTFHEMCKYLASNPASQDKLYAELKEGGCGSFPTFDELQELPDLLGVVKEALRLHSSASFNLQRVTSSAGLRLPNGVFIPGHINIGCPASQINRDRHVFGQDADVYIPERWMKRTAETDEEYLERKGLMEKTELTFGQGSRTCIGKNIFALEVYKVVATLVSLYKVRTVTYFWLFLRKLEVQEARSP</sequence>
<dbReference type="InterPro" id="IPR017972">
    <property type="entry name" value="Cyt_P450_CS"/>
</dbReference>
<dbReference type="GO" id="GO:0004497">
    <property type="term" value="F:monooxygenase activity"/>
    <property type="evidence" value="ECO:0007669"/>
    <property type="project" value="UniProtKB-KW"/>
</dbReference>
<dbReference type="PRINTS" id="PR00385">
    <property type="entry name" value="P450"/>
</dbReference>
<keyword evidence="8" id="KW-0560">Oxidoreductase</keyword>
<evidence type="ECO:0000256" key="7">
    <source>
        <dbReference type="PIRSR" id="PIRSR602403-1"/>
    </source>
</evidence>
<keyword evidence="4 7" id="KW-0479">Metal-binding</keyword>
<proteinExistence type="inferred from homology"/>
<dbReference type="Proteomes" id="UP000830671">
    <property type="component" value="Chromosome 8"/>
</dbReference>
<dbReference type="EMBL" id="CP019480">
    <property type="protein sequence ID" value="UQC89051.1"/>
    <property type="molecule type" value="Genomic_DNA"/>
</dbReference>
<dbReference type="InterPro" id="IPR002403">
    <property type="entry name" value="Cyt_P450_E_grp-IV"/>
</dbReference>
<reference evidence="9" key="1">
    <citation type="journal article" date="2021" name="Mol. Plant Microbe Interact.">
        <title>Complete Genome Sequence of the Plant-Pathogenic Fungus Colletotrichum lupini.</title>
        <authorList>
            <person name="Baroncelli R."/>
            <person name="Pensec F."/>
            <person name="Da Lio D."/>
            <person name="Boufleur T."/>
            <person name="Vicente I."/>
            <person name="Sarrocco S."/>
            <person name="Picot A."/>
            <person name="Baraldi E."/>
            <person name="Sukno S."/>
            <person name="Thon M."/>
            <person name="Le Floch G."/>
        </authorList>
    </citation>
    <scope>NUCLEOTIDE SEQUENCE</scope>
    <source>
        <strain evidence="9">IMI 504893</strain>
    </source>
</reference>
<evidence type="ECO:0000313" key="9">
    <source>
        <dbReference type="EMBL" id="UQC89051.1"/>
    </source>
</evidence>
<gene>
    <name evidence="9" type="ORF">CLUP02_14579</name>
</gene>
<keyword evidence="10" id="KW-1185">Reference proteome</keyword>
<dbReference type="Pfam" id="PF00067">
    <property type="entry name" value="p450"/>
    <property type="match status" value="1"/>
</dbReference>
<dbReference type="InterPro" id="IPR001128">
    <property type="entry name" value="Cyt_P450"/>
</dbReference>
<dbReference type="RefSeq" id="XP_049150652.1">
    <property type="nucleotide sequence ID" value="XM_049293506.1"/>
</dbReference>
<protein>
    <submittedName>
        <fullName evidence="9">Benzoate 4-monooxygenase cytochrome P450</fullName>
    </submittedName>
</protein>
<name>A0A9Q8T6I5_9PEZI</name>
<organism evidence="9 10">
    <name type="scientific">Colletotrichum lupini</name>
    <dbReference type="NCBI Taxonomy" id="145971"/>
    <lineage>
        <taxon>Eukaryota</taxon>
        <taxon>Fungi</taxon>
        <taxon>Dikarya</taxon>
        <taxon>Ascomycota</taxon>
        <taxon>Pezizomycotina</taxon>
        <taxon>Sordariomycetes</taxon>
        <taxon>Hypocreomycetidae</taxon>
        <taxon>Glomerellales</taxon>
        <taxon>Glomerellaceae</taxon>
        <taxon>Colletotrichum</taxon>
        <taxon>Colletotrichum acutatum species complex</taxon>
    </lineage>
</organism>